<sequence>MISSSLLRLIDYDYSNDFKIIVKINKTDDLKNDDNIQISKETTIIINTTINKARVISRNIDELYKNDQTINEYEIKLNNIKEKNKTGKIVDIFNILLKSIGRPISISKSLENMFLIVESELGEDTNFFINNNDYNNNDNNNDNKNDNINNKDNKNDKNNKNNNDDEIGYSDLFFMYNLKINKNKREEIYNPRIELMGFDEYLDYCYEIRYKI</sequence>
<feature type="compositionally biased region" description="Basic and acidic residues" evidence="1">
    <location>
        <begin position="141"/>
        <end position="163"/>
    </location>
</feature>
<evidence type="ECO:0000256" key="1">
    <source>
        <dbReference type="SAM" id="MobiDB-lite"/>
    </source>
</evidence>
<accession>A0ABR2HBU7</accession>
<evidence type="ECO:0000313" key="2">
    <source>
        <dbReference type="EMBL" id="KAK8843879.1"/>
    </source>
</evidence>
<organism evidence="2 3">
    <name type="scientific">Tritrichomonas musculus</name>
    <dbReference type="NCBI Taxonomy" id="1915356"/>
    <lineage>
        <taxon>Eukaryota</taxon>
        <taxon>Metamonada</taxon>
        <taxon>Parabasalia</taxon>
        <taxon>Tritrichomonadida</taxon>
        <taxon>Tritrichomonadidae</taxon>
        <taxon>Tritrichomonas</taxon>
    </lineage>
</organism>
<dbReference type="Proteomes" id="UP001470230">
    <property type="component" value="Unassembled WGS sequence"/>
</dbReference>
<reference evidence="2 3" key="1">
    <citation type="submission" date="2024-04" db="EMBL/GenBank/DDBJ databases">
        <title>Tritrichomonas musculus Genome.</title>
        <authorList>
            <person name="Alves-Ferreira E."/>
            <person name="Grigg M."/>
            <person name="Lorenzi H."/>
            <person name="Galac M."/>
        </authorList>
    </citation>
    <scope>NUCLEOTIDE SEQUENCE [LARGE SCALE GENOMIC DNA]</scope>
    <source>
        <strain evidence="2 3">EAF2021</strain>
    </source>
</reference>
<dbReference type="EMBL" id="JAPFFF010000034">
    <property type="protein sequence ID" value="KAK8843879.1"/>
    <property type="molecule type" value="Genomic_DNA"/>
</dbReference>
<proteinExistence type="predicted"/>
<gene>
    <name evidence="2" type="ORF">M9Y10_024957</name>
</gene>
<feature type="region of interest" description="Disordered" evidence="1">
    <location>
        <begin position="133"/>
        <end position="163"/>
    </location>
</feature>
<comment type="caution">
    <text evidence="2">The sequence shown here is derived from an EMBL/GenBank/DDBJ whole genome shotgun (WGS) entry which is preliminary data.</text>
</comment>
<keyword evidence="3" id="KW-1185">Reference proteome</keyword>
<protein>
    <submittedName>
        <fullName evidence="2">Uncharacterized protein</fullName>
    </submittedName>
</protein>
<name>A0ABR2HBU7_9EUKA</name>
<evidence type="ECO:0000313" key="3">
    <source>
        <dbReference type="Proteomes" id="UP001470230"/>
    </source>
</evidence>